<dbReference type="OrthoDB" id="10683995at2759"/>
<feature type="region of interest" description="Disordered" evidence="1">
    <location>
        <begin position="549"/>
        <end position="589"/>
    </location>
</feature>
<feature type="compositionally biased region" description="Basic and acidic residues" evidence="1">
    <location>
        <begin position="577"/>
        <end position="589"/>
    </location>
</feature>
<organism evidence="2 3">
    <name type="scientific">Trichomonas vaginalis (strain ATCC PRA-98 / G3)</name>
    <dbReference type="NCBI Taxonomy" id="412133"/>
    <lineage>
        <taxon>Eukaryota</taxon>
        <taxon>Metamonada</taxon>
        <taxon>Parabasalia</taxon>
        <taxon>Trichomonadida</taxon>
        <taxon>Trichomonadidae</taxon>
        <taxon>Trichomonas</taxon>
    </lineage>
</organism>
<name>A2E5G7_TRIV3</name>
<feature type="region of interest" description="Disordered" evidence="1">
    <location>
        <begin position="119"/>
        <end position="213"/>
    </location>
</feature>
<dbReference type="VEuPathDB" id="TrichDB:TVAGG3_0069350"/>
<dbReference type="AlphaFoldDB" id="A2E5G7"/>
<dbReference type="InterPro" id="IPR017956">
    <property type="entry name" value="AT_hook_DNA-bd_motif"/>
</dbReference>
<feature type="compositionally biased region" description="Polar residues" evidence="1">
    <location>
        <begin position="397"/>
        <end position="406"/>
    </location>
</feature>
<dbReference type="EMBL" id="DS113307">
    <property type="protein sequence ID" value="EAY12128.1"/>
    <property type="molecule type" value="Genomic_DNA"/>
</dbReference>
<dbReference type="GO" id="GO:0030261">
    <property type="term" value="P:chromosome condensation"/>
    <property type="evidence" value="ECO:0000318"/>
    <property type="project" value="GO_Central"/>
</dbReference>
<feature type="compositionally biased region" description="Basic residues" evidence="1">
    <location>
        <begin position="423"/>
        <end position="432"/>
    </location>
</feature>
<feature type="compositionally biased region" description="Polar residues" evidence="1">
    <location>
        <begin position="10"/>
        <end position="20"/>
    </location>
</feature>
<dbReference type="GO" id="GO:0031492">
    <property type="term" value="F:nucleosomal DNA binding"/>
    <property type="evidence" value="ECO:0000318"/>
    <property type="project" value="GO_Central"/>
</dbReference>
<dbReference type="Proteomes" id="UP000001542">
    <property type="component" value="Unassembled WGS sequence"/>
</dbReference>
<feature type="compositionally biased region" description="Basic and acidic residues" evidence="1">
    <location>
        <begin position="439"/>
        <end position="449"/>
    </location>
</feature>
<reference evidence="2" key="2">
    <citation type="journal article" date="2007" name="Science">
        <title>Draft genome sequence of the sexually transmitted pathogen Trichomonas vaginalis.</title>
        <authorList>
            <person name="Carlton J.M."/>
            <person name="Hirt R.P."/>
            <person name="Silva J.C."/>
            <person name="Delcher A.L."/>
            <person name="Schatz M."/>
            <person name="Zhao Q."/>
            <person name="Wortman J.R."/>
            <person name="Bidwell S.L."/>
            <person name="Alsmark U.C.M."/>
            <person name="Besteiro S."/>
            <person name="Sicheritz-Ponten T."/>
            <person name="Noel C.J."/>
            <person name="Dacks J.B."/>
            <person name="Foster P.G."/>
            <person name="Simillion C."/>
            <person name="Van de Peer Y."/>
            <person name="Miranda-Saavedra D."/>
            <person name="Barton G.J."/>
            <person name="Westrop G.D."/>
            <person name="Mueller S."/>
            <person name="Dessi D."/>
            <person name="Fiori P.L."/>
            <person name="Ren Q."/>
            <person name="Paulsen I."/>
            <person name="Zhang H."/>
            <person name="Bastida-Corcuera F.D."/>
            <person name="Simoes-Barbosa A."/>
            <person name="Brown M.T."/>
            <person name="Hayes R.D."/>
            <person name="Mukherjee M."/>
            <person name="Okumura C.Y."/>
            <person name="Schneider R."/>
            <person name="Smith A.J."/>
            <person name="Vanacova S."/>
            <person name="Villalvazo M."/>
            <person name="Haas B.J."/>
            <person name="Pertea M."/>
            <person name="Feldblyum T.V."/>
            <person name="Utterback T.R."/>
            <person name="Shu C.L."/>
            <person name="Osoegawa K."/>
            <person name="de Jong P.J."/>
            <person name="Hrdy I."/>
            <person name="Horvathova L."/>
            <person name="Zubacova Z."/>
            <person name="Dolezal P."/>
            <person name="Malik S.B."/>
            <person name="Logsdon J.M. Jr."/>
            <person name="Henze K."/>
            <person name="Gupta A."/>
            <person name="Wang C.C."/>
            <person name="Dunne R.L."/>
            <person name="Upcroft J.A."/>
            <person name="Upcroft P."/>
            <person name="White O."/>
            <person name="Salzberg S.L."/>
            <person name="Tang P."/>
            <person name="Chiu C.-H."/>
            <person name="Lee Y.-S."/>
            <person name="Embley T.M."/>
            <person name="Coombs G.H."/>
            <person name="Mottram J.C."/>
            <person name="Tachezy J."/>
            <person name="Fraser-Liggett C.M."/>
            <person name="Johnson P.J."/>
        </authorList>
    </citation>
    <scope>NUCLEOTIDE SEQUENCE [LARGE SCALE GENOMIC DNA]</scope>
    <source>
        <strain evidence="2">G3</strain>
    </source>
</reference>
<sequence length="670" mass="76174">MSSSHDHVNDPSQDIDCNSNNEQNIMEIGVFSNETLVNQQTNTYLLNSKQKTAAEQNTDPQSPVQIEKKLPTAENQDLSENTLLMQINQQPSIINNPVNPEILNKPLQNYQALILSFKTSSSDDEKHEKKSSGHSDDNDSPDDPILISSTEFDQIISEDMGSKKKKGRPKKQPNENIENGTKRKRGRPRKNPIDHNSASTELKKEYESAKQTKTDVITLPIMSQSIEPHNNDLLKIIHPDSDKQEKRRPGRPKKDSLEPKIVEMVGHSQGEVAFSLNEITLPVQEKRKPGRPRKNSFEPKIIEISQPNAVTSENLHDETQPQQIESLNIDTASIGLDLPKIIESNQEQTNILAKPEKRKVGRPRKSQIIPTTNENDQNVTNSETTEKRKVGRPKKNPANTQPQEGSRVQIEIPKEGQDSSAAVKRKVGRPRKNPISSENKVEQEQQQQKEKKKPGRPKKNSNTILDIFSRLESQETPEKRSEIPHSGEKNSNGELDSSILSINLNSSDTDNPTNRHTHDNDSEEELRFQFDENDESILSEKILMFNKDKNSKSEDKNEIQNISDENIPLPRIISSSDEEKNDFSHEEDSRINEDIKQFVPSPYYETVYKIYKFFNERIPFASILIAIHQSFGDIYLAMTKLSQGQIETDINLLLKNPAPEELNKGLDYYN</sequence>
<evidence type="ECO:0000313" key="2">
    <source>
        <dbReference type="EMBL" id="EAY12128.1"/>
    </source>
</evidence>
<dbReference type="RefSeq" id="XP_001324351.1">
    <property type="nucleotide sequence ID" value="XM_001324316.1"/>
</dbReference>
<dbReference type="GO" id="GO:0005634">
    <property type="term" value="C:nucleus"/>
    <property type="evidence" value="ECO:0000318"/>
    <property type="project" value="GO_Central"/>
</dbReference>
<feature type="region of interest" description="Disordered" evidence="1">
    <location>
        <begin position="229"/>
        <end position="259"/>
    </location>
</feature>
<feature type="compositionally biased region" description="Basic and acidic residues" evidence="1">
    <location>
        <begin position="549"/>
        <end position="558"/>
    </location>
</feature>
<dbReference type="SMART" id="SM00384">
    <property type="entry name" value="AT_hook"/>
    <property type="match status" value="8"/>
</dbReference>
<accession>A2E5G7</accession>
<reference evidence="2" key="1">
    <citation type="submission" date="2006-10" db="EMBL/GenBank/DDBJ databases">
        <authorList>
            <person name="Amadeo P."/>
            <person name="Zhao Q."/>
            <person name="Wortman J."/>
            <person name="Fraser-Liggett C."/>
            <person name="Carlton J."/>
        </authorList>
    </citation>
    <scope>NUCLEOTIDE SEQUENCE</scope>
    <source>
        <strain evidence="2">G3</strain>
    </source>
</reference>
<evidence type="ECO:0000313" key="3">
    <source>
        <dbReference type="Proteomes" id="UP000001542"/>
    </source>
</evidence>
<feature type="compositionally biased region" description="Basic and acidic residues" evidence="1">
    <location>
        <begin position="472"/>
        <end position="488"/>
    </location>
</feature>
<dbReference type="GO" id="GO:0045910">
    <property type="term" value="P:negative regulation of DNA recombination"/>
    <property type="evidence" value="ECO:0000318"/>
    <property type="project" value="GO_Central"/>
</dbReference>
<proteinExistence type="predicted"/>
<feature type="compositionally biased region" description="Low complexity" evidence="1">
    <location>
        <begin position="495"/>
        <end position="508"/>
    </location>
</feature>
<feature type="region of interest" description="Disordered" evidence="1">
    <location>
        <begin position="347"/>
        <end position="526"/>
    </location>
</feature>
<feature type="compositionally biased region" description="Basic residues" evidence="1">
    <location>
        <begin position="450"/>
        <end position="459"/>
    </location>
</feature>
<dbReference type="KEGG" id="tva:4770090"/>
<dbReference type="PRINTS" id="PR00929">
    <property type="entry name" value="ATHOOK"/>
</dbReference>
<feature type="compositionally biased region" description="Basic and acidic residues" evidence="1">
    <location>
        <begin position="516"/>
        <end position="526"/>
    </location>
</feature>
<feature type="compositionally biased region" description="Polar residues" evidence="1">
    <location>
        <begin position="368"/>
        <end position="383"/>
    </location>
</feature>
<feature type="compositionally biased region" description="Basic residues" evidence="1">
    <location>
        <begin position="356"/>
        <end position="365"/>
    </location>
</feature>
<keyword evidence="3" id="KW-1185">Reference proteome</keyword>
<protein>
    <submittedName>
        <fullName evidence="2">AT hook motif family protein</fullName>
    </submittedName>
</protein>
<feature type="region of interest" description="Disordered" evidence="1">
    <location>
        <begin position="1"/>
        <end position="20"/>
    </location>
</feature>
<dbReference type="InParanoid" id="A2E5G7"/>
<evidence type="ECO:0000256" key="1">
    <source>
        <dbReference type="SAM" id="MobiDB-lite"/>
    </source>
</evidence>
<gene>
    <name evidence="2" type="ORF">TVAG_301450</name>
</gene>
<feature type="compositionally biased region" description="Basic and acidic residues" evidence="1">
    <location>
        <begin position="121"/>
        <end position="137"/>
    </location>
</feature>
<dbReference type="VEuPathDB" id="TrichDB:TVAG_301450"/>
<dbReference type="GO" id="GO:0003690">
    <property type="term" value="F:double-stranded DNA binding"/>
    <property type="evidence" value="ECO:0000318"/>
    <property type="project" value="GO_Central"/>
</dbReference>
<feature type="compositionally biased region" description="Basic and acidic residues" evidence="1">
    <location>
        <begin position="201"/>
        <end position="213"/>
    </location>
</feature>